<proteinExistence type="predicted"/>
<evidence type="ECO:0000313" key="2">
    <source>
        <dbReference type="Proteomes" id="UP001596472"/>
    </source>
</evidence>
<organism evidence="1 2">
    <name type="scientific">Haloferula chungangensis</name>
    <dbReference type="NCBI Taxonomy" id="1048331"/>
    <lineage>
        <taxon>Bacteria</taxon>
        <taxon>Pseudomonadati</taxon>
        <taxon>Verrucomicrobiota</taxon>
        <taxon>Verrucomicrobiia</taxon>
        <taxon>Verrucomicrobiales</taxon>
        <taxon>Verrucomicrobiaceae</taxon>
        <taxon>Haloferula</taxon>
    </lineage>
</organism>
<sequence>MKRPWAALILGLLVGFGLAWLIRSEKAGSIRDRVSAGGLERLMRDKGGSRSLDFSEAPSLAELESLMGQARDRASKARLTLAIYKLNAEQIYGVMNELREKIDSGRSDRNTYNLQTQLIGVWMELNAESALGWIDSMASMNIRQNLYSTALSALAESKPHEALAYLSNIPGDISRSRVEQSLMWSLAQSDPDVAFEFYQSNPDVSENTRMNFLSSIASQKIDQVIPELEKMGDAVERSSWAARNIFQSWAAQDIEAVKAYIDSTESEVLKMAAIEAAAGQLAKKDPAAAIAMAQSLGAKDQAKGMQAVYSTWMDREPEAALASLAGIDNSRLRDKICEEIVDHINWQNPKGAVAVIAVMEDGSAKNDAIRQMRYSVRQQPFDEQEALIRQLPEADRGPFLAGMASEMVRRDVERGTQVYLEMSEKDRAGNDGQQFLGELSRIDPDRAFELANELPNAAAKNSAISSIVNNLSNSSPETAAAYLEQLKGGQKDQAITSLARNWAEKDSDAALKWAQGLSGDQRVQAMASVSAQQAEHSPTEASKVFESALASAPEGMAGKLQGSAQRIAENYAKEDGAAAAQWALSLGQESVAKGAVSSTVQVWAQKDLVAASEWTNALDDGPIRDSAVQPIVKRLQNEEPAAAIEWAASMADEGSRKNTIRSALSNWYSNDPEAARRGLDNAGLDQKTHDEMLKVFE</sequence>
<comment type="caution">
    <text evidence="1">The sequence shown here is derived from an EMBL/GenBank/DDBJ whole genome shotgun (WGS) entry which is preliminary data.</text>
</comment>
<dbReference type="Proteomes" id="UP001596472">
    <property type="component" value="Unassembled WGS sequence"/>
</dbReference>
<protein>
    <recommendedName>
        <fullName evidence="3">HEAT repeat domain-containing protein</fullName>
    </recommendedName>
</protein>
<evidence type="ECO:0000313" key="1">
    <source>
        <dbReference type="EMBL" id="MFC7337438.1"/>
    </source>
</evidence>
<reference evidence="2" key="1">
    <citation type="journal article" date="2019" name="Int. J. Syst. Evol. Microbiol.">
        <title>The Global Catalogue of Microorganisms (GCM) 10K type strain sequencing project: providing services to taxonomists for standard genome sequencing and annotation.</title>
        <authorList>
            <consortium name="The Broad Institute Genomics Platform"/>
            <consortium name="The Broad Institute Genome Sequencing Center for Infectious Disease"/>
            <person name="Wu L."/>
            <person name="Ma J."/>
        </authorList>
    </citation>
    <scope>NUCLEOTIDE SEQUENCE [LARGE SCALE GENOMIC DNA]</scope>
    <source>
        <strain evidence="2">CGMCC 4.1467</strain>
    </source>
</reference>
<dbReference type="RefSeq" id="WP_379711705.1">
    <property type="nucleotide sequence ID" value="NZ_JBHTBS010000004.1"/>
</dbReference>
<evidence type="ECO:0008006" key="3">
    <source>
        <dbReference type="Google" id="ProtNLM"/>
    </source>
</evidence>
<gene>
    <name evidence="1" type="ORF">ACFQY0_09650</name>
</gene>
<dbReference type="EMBL" id="JBHTBS010000004">
    <property type="protein sequence ID" value="MFC7337438.1"/>
    <property type="molecule type" value="Genomic_DNA"/>
</dbReference>
<name>A0ABW2L818_9BACT</name>
<keyword evidence="2" id="KW-1185">Reference proteome</keyword>
<accession>A0ABW2L818</accession>